<name>A0A9P6IRC7_MORAP</name>
<feature type="compositionally biased region" description="Basic and acidic residues" evidence="1">
    <location>
        <begin position="55"/>
        <end position="65"/>
    </location>
</feature>
<organism evidence="3 4">
    <name type="scientific">Mortierella alpina</name>
    <name type="common">Oleaginous fungus</name>
    <name type="synonym">Mortierella renispora</name>
    <dbReference type="NCBI Taxonomy" id="64518"/>
    <lineage>
        <taxon>Eukaryota</taxon>
        <taxon>Fungi</taxon>
        <taxon>Fungi incertae sedis</taxon>
        <taxon>Mucoromycota</taxon>
        <taxon>Mortierellomycotina</taxon>
        <taxon>Mortierellomycetes</taxon>
        <taxon>Mortierellales</taxon>
        <taxon>Mortierellaceae</taxon>
        <taxon>Mortierella</taxon>
    </lineage>
</organism>
<keyword evidence="2" id="KW-1133">Transmembrane helix</keyword>
<feature type="non-terminal residue" evidence="3">
    <location>
        <position position="151"/>
    </location>
</feature>
<keyword evidence="2" id="KW-0472">Membrane</keyword>
<keyword evidence="2" id="KW-0812">Transmembrane</keyword>
<evidence type="ECO:0000256" key="2">
    <source>
        <dbReference type="SAM" id="Phobius"/>
    </source>
</evidence>
<feature type="transmembrane region" description="Helical" evidence="2">
    <location>
        <begin position="103"/>
        <end position="125"/>
    </location>
</feature>
<dbReference type="Gene3D" id="1.20.1250.20">
    <property type="entry name" value="MFS general substrate transporter like domains"/>
    <property type="match status" value="1"/>
</dbReference>
<accession>A0A9P6IRC7</accession>
<proteinExistence type="predicted"/>
<feature type="compositionally biased region" description="Gly residues" evidence="1">
    <location>
        <begin position="141"/>
        <end position="151"/>
    </location>
</feature>
<dbReference type="AlphaFoldDB" id="A0A9P6IRC7"/>
<gene>
    <name evidence="3" type="ORF">BGZ70_004375</name>
</gene>
<protein>
    <submittedName>
        <fullName evidence="3">Uncharacterized protein</fullName>
    </submittedName>
</protein>
<sequence length="151" mass="16291">MSQYNHLPDNASGVQYSSHNRTNSQSASFYNQPDATEYDSSNTFPMVQQMTPQQRRQEERRRHAEASTSGSTASASAAAAAAAGTGASPWLSKQQRKSSKWKTIAWSVFALLLIALAGILAWYFVVHKKNQSSNNNNSNVGNGGGHATGPT</sequence>
<reference evidence="3" key="1">
    <citation type="journal article" date="2020" name="Fungal Divers.">
        <title>Resolving the Mortierellaceae phylogeny through synthesis of multi-gene phylogenetics and phylogenomics.</title>
        <authorList>
            <person name="Vandepol N."/>
            <person name="Liber J."/>
            <person name="Desiro A."/>
            <person name="Na H."/>
            <person name="Kennedy M."/>
            <person name="Barry K."/>
            <person name="Grigoriev I.V."/>
            <person name="Miller A.N."/>
            <person name="O'Donnell K."/>
            <person name="Stajich J.E."/>
            <person name="Bonito G."/>
        </authorList>
    </citation>
    <scope>NUCLEOTIDE SEQUENCE</scope>
    <source>
        <strain evidence="3">CK1249</strain>
    </source>
</reference>
<feature type="compositionally biased region" description="Low complexity" evidence="1">
    <location>
        <begin position="66"/>
        <end position="88"/>
    </location>
</feature>
<evidence type="ECO:0000256" key="1">
    <source>
        <dbReference type="SAM" id="MobiDB-lite"/>
    </source>
</evidence>
<feature type="region of interest" description="Disordered" evidence="1">
    <location>
        <begin position="132"/>
        <end position="151"/>
    </location>
</feature>
<evidence type="ECO:0000313" key="4">
    <source>
        <dbReference type="Proteomes" id="UP000738359"/>
    </source>
</evidence>
<evidence type="ECO:0000313" key="3">
    <source>
        <dbReference type="EMBL" id="KAF9944742.1"/>
    </source>
</evidence>
<dbReference type="EMBL" id="JAAAHY010002327">
    <property type="protein sequence ID" value="KAF9944742.1"/>
    <property type="molecule type" value="Genomic_DNA"/>
</dbReference>
<keyword evidence="4" id="KW-1185">Reference proteome</keyword>
<dbReference type="Proteomes" id="UP000738359">
    <property type="component" value="Unassembled WGS sequence"/>
</dbReference>
<dbReference type="InterPro" id="IPR036259">
    <property type="entry name" value="MFS_trans_sf"/>
</dbReference>
<feature type="compositionally biased region" description="Polar residues" evidence="1">
    <location>
        <begin position="12"/>
        <end position="52"/>
    </location>
</feature>
<feature type="region of interest" description="Disordered" evidence="1">
    <location>
        <begin position="1"/>
        <end position="96"/>
    </location>
</feature>
<comment type="caution">
    <text evidence="3">The sequence shown here is derived from an EMBL/GenBank/DDBJ whole genome shotgun (WGS) entry which is preliminary data.</text>
</comment>